<evidence type="ECO:0000313" key="1">
    <source>
        <dbReference type="EnsemblPlants" id="ONIVA10G06700.1"/>
    </source>
</evidence>
<reference evidence="1" key="1">
    <citation type="submission" date="2015-04" db="UniProtKB">
        <authorList>
            <consortium name="EnsemblPlants"/>
        </authorList>
    </citation>
    <scope>IDENTIFICATION</scope>
    <source>
        <strain evidence="1">SL10</strain>
    </source>
</reference>
<dbReference type="HOGENOM" id="CLU_1317277_0_0_1"/>
<dbReference type="EnsemblPlants" id="ONIVA10G06700.1">
    <property type="protein sequence ID" value="ONIVA10G06700.1"/>
    <property type="gene ID" value="ONIVA10G06700"/>
</dbReference>
<reference evidence="1" key="2">
    <citation type="submission" date="2018-04" db="EMBL/GenBank/DDBJ databases">
        <title>OnivRS2 (Oryza nivara Reference Sequence Version 2).</title>
        <authorList>
            <person name="Zhang J."/>
            <person name="Kudrna D."/>
            <person name="Lee S."/>
            <person name="Talag J."/>
            <person name="Rajasekar S."/>
            <person name="Welchert J."/>
            <person name="Hsing Y.-I."/>
            <person name="Wing R.A."/>
        </authorList>
    </citation>
    <scope>NUCLEOTIDE SEQUENCE [LARGE SCALE GENOMIC DNA]</scope>
</reference>
<protein>
    <submittedName>
        <fullName evidence="1">Uncharacterized protein</fullName>
    </submittedName>
</protein>
<dbReference type="Proteomes" id="UP000006591">
    <property type="component" value="Chromosome 10"/>
</dbReference>
<dbReference type="AlphaFoldDB" id="A0A0E0IR22"/>
<dbReference type="Gramene" id="ONIVA10G06700.1">
    <property type="protein sequence ID" value="ONIVA10G06700.1"/>
    <property type="gene ID" value="ONIVA10G06700"/>
</dbReference>
<proteinExistence type="predicted"/>
<name>A0A0E0IR22_ORYNI</name>
<sequence length="209" mass="23039">MARRRGDSGRAWLRRKRGGGGDGVDFFIDNGPVDHYDDLASRIHDPDGSPMPLPLSRSISDGFPSTDWIHVISVQSLAVTLSSRKVLAMAATRPARVLRYRGTTTRRKASLGRDGATCCHLMRRLVADWFLERWTVNTVTVAGMGTSRSFQDKTIPKFLPPPPQMAQKRSSSMVALSRSLPLASTMVASRTWSEARPCASAASGRSRRR</sequence>
<evidence type="ECO:0000313" key="2">
    <source>
        <dbReference type="Proteomes" id="UP000006591"/>
    </source>
</evidence>
<organism evidence="1">
    <name type="scientific">Oryza nivara</name>
    <name type="common">Indian wild rice</name>
    <name type="synonym">Oryza sativa f. spontanea</name>
    <dbReference type="NCBI Taxonomy" id="4536"/>
    <lineage>
        <taxon>Eukaryota</taxon>
        <taxon>Viridiplantae</taxon>
        <taxon>Streptophyta</taxon>
        <taxon>Embryophyta</taxon>
        <taxon>Tracheophyta</taxon>
        <taxon>Spermatophyta</taxon>
        <taxon>Magnoliopsida</taxon>
        <taxon>Liliopsida</taxon>
        <taxon>Poales</taxon>
        <taxon>Poaceae</taxon>
        <taxon>BOP clade</taxon>
        <taxon>Oryzoideae</taxon>
        <taxon>Oryzeae</taxon>
        <taxon>Oryzinae</taxon>
        <taxon>Oryza</taxon>
    </lineage>
</organism>
<accession>A0A0E0IR22</accession>
<keyword evidence="2" id="KW-1185">Reference proteome</keyword>